<comment type="caution">
    <text evidence="1">The sequence shown here is derived from an EMBL/GenBank/DDBJ whole genome shotgun (WGS) entry which is preliminary data.</text>
</comment>
<organism evidence="1 2">
    <name type="scientific">Candidatus Kaiserbacteria bacterium RIFCSPHIGHO2_01_FULL_54_36b</name>
    <dbReference type="NCBI Taxonomy" id="1798483"/>
    <lineage>
        <taxon>Bacteria</taxon>
        <taxon>Candidatus Kaiseribacteriota</taxon>
    </lineage>
</organism>
<accession>A0A1F6CM99</accession>
<proteinExistence type="predicted"/>
<reference evidence="1 2" key="1">
    <citation type="journal article" date="2016" name="Nat. Commun.">
        <title>Thousands of microbial genomes shed light on interconnected biogeochemical processes in an aquifer system.</title>
        <authorList>
            <person name="Anantharaman K."/>
            <person name="Brown C.T."/>
            <person name="Hug L.A."/>
            <person name="Sharon I."/>
            <person name="Castelle C.J."/>
            <person name="Probst A.J."/>
            <person name="Thomas B.C."/>
            <person name="Singh A."/>
            <person name="Wilkins M.J."/>
            <person name="Karaoz U."/>
            <person name="Brodie E.L."/>
            <person name="Williams K.H."/>
            <person name="Hubbard S.S."/>
            <person name="Banfield J.F."/>
        </authorList>
    </citation>
    <scope>NUCLEOTIDE SEQUENCE [LARGE SCALE GENOMIC DNA]</scope>
</reference>
<evidence type="ECO:0000313" key="2">
    <source>
        <dbReference type="Proteomes" id="UP000176445"/>
    </source>
</evidence>
<protein>
    <submittedName>
        <fullName evidence="1">Uncharacterized protein</fullName>
    </submittedName>
</protein>
<gene>
    <name evidence="1" type="ORF">A2704_05315</name>
</gene>
<dbReference type="EMBL" id="MFKW01000052">
    <property type="protein sequence ID" value="OGG50336.1"/>
    <property type="molecule type" value="Genomic_DNA"/>
</dbReference>
<dbReference type="AlphaFoldDB" id="A0A1F6CM99"/>
<dbReference type="Proteomes" id="UP000176445">
    <property type="component" value="Unassembled WGS sequence"/>
</dbReference>
<sequence>MESREQVSDKNLKLLRLKTPEWAEKYKVGEDAFWLHDVWYQYAILSSEKLRADDPTIPEIFAMNLDGFLAVSDTYPKQYRNLGILHEAKEFSGPLDEGSCARTLEYELGQASLLQVYSMSEYLRFRLGFFEKIIAYYENKERNEKEEALLSRLYKSREYLEKSIQTIEVPPSEPRLIG</sequence>
<name>A0A1F6CM99_9BACT</name>
<evidence type="ECO:0000313" key="1">
    <source>
        <dbReference type="EMBL" id="OGG50336.1"/>
    </source>
</evidence>